<evidence type="ECO:0000256" key="1">
    <source>
        <dbReference type="ARBA" id="ARBA00010716"/>
    </source>
</evidence>
<dbReference type="Gene3D" id="3.30.1490.130">
    <property type="entry name" value="D-aminoacylase. Domain 3"/>
    <property type="match status" value="1"/>
</dbReference>
<dbReference type="EMBL" id="JAEHOI010000011">
    <property type="protein sequence ID" value="MBK0422743.1"/>
    <property type="molecule type" value="Genomic_DNA"/>
</dbReference>
<dbReference type="InterPro" id="IPR011059">
    <property type="entry name" value="Metal-dep_hydrolase_composite"/>
</dbReference>
<keyword evidence="2" id="KW-0378">Hydrolase</keyword>
<dbReference type="Proteomes" id="UP000618733">
    <property type="component" value="Unassembled WGS sequence"/>
</dbReference>
<dbReference type="PANTHER" id="PTHR11113">
    <property type="entry name" value="N-ACETYLGLUCOSAMINE-6-PHOSPHATE DEACETYLASE"/>
    <property type="match status" value="1"/>
</dbReference>
<keyword evidence="5" id="KW-1185">Reference proteome</keyword>
<evidence type="ECO:0000259" key="3">
    <source>
        <dbReference type="Pfam" id="PF07969"/>
    </source>
</evidence>
<dbReference type="Pfam" id="PF07969">
    <property type="entry name" value="Amidohydro_3"/>
    <property type="match status" value="1"/>
</dbReference>
<organism evidence="4 5">
    <name type="scientific">Leucobacter edaphi</name>
    <dbReference type="NCBI Taxonomy" id="2796472"/>
    <lineage>
        <taxon>Bacteria</taxon>
        <taxon>Bacillati</taxon>
        <taxon>Actinomycetota</taxon>
        <taxon>Actinomycetes</taxon>
        <taxon>Micrococcales</taxon>
        <taxon>Microbacteriaceae</taxon>
        <taxon>Leucobacter</taxon>
    </lineage>
</organism>
<dbReference type="InterPro" id="IPR023100">
    <property type="entry name" value="D-aminoacylase_insert_dom_sf"/>
</dbReference>
<dbReference type="AlphaFoldDB" id="A0A934QEA0"/>
<accession>A0A934QEA0</accession>
<proteinExistence type="inferred from homology"/>
<reference evidence="4" key="1">
    <citation type="submission" date="2020-12" db="EMBL/GenBank/DDBJ databases">
        <title>Leucobacter sp. CAS2, isolated from Chromium sludge.</title>
        <authorList>
            <person name="Xu Z."/>
        </authorList>
    </citation>
    <scope>NUCLEOTIDE SEQUENCE</scope>
    <source>
        <strain evidence="4">CSA2</strain>
    </source>
</reference>
<name>A0A934QEA0_9MICO</name>
<dbReference type="SUPFAM" id="SSF51556">
    <property type="entry name" value="Metallo-dependent hydrolases"/>
    <property type="match status" value="1"/>
</dbReference>
<dbReference type="InterPro" id="IPR032466">
    <property type="entry name" value="Metal_Hydrolase"/>
</dbReference>
<gene>
    <name evidence="4" type="ORF">JD292_11735</name>
</gene>
<evidence type="ECO:0000313" key="5">
    <source>
        <dbReference type="Proteomes" id="UP000618733"/>
    </source>
</evidence>
<evidence type="ECO:0000313" key="4">
    <source>
        <dbReference type="EMBL" id="MBK0422743.1"/>
    </source>
</evidence>
<comment type="similarity">
    <text evidence="1">Belongs to the metallo-dependent hydrolases superfamily. NagA family.</text>
</comment>
<feature type="domain" description="Amidohydrolase 3" evidence="3">
    <location>
        <begin position="44"/>
        <end position="515"/>
    </location>
</feature>
<evidence type="ECO:0000256" key="2">
    <source>
        <dbReference type="ARBA" id="ARBA00022801"/>
    </source>
</evidence>
<protein>
    <submittedName>
        <fullName evidence="4">Amidohydrolase family protein</fullName>
    </submittedName>
</protein>
<dbReference type="RefSeq" id="WP_200132931.1">
    <property type="nucleotide sequence ID" value="NZ_JAEHOI010000011.1"/>
</dbReference>
<dbReference type="GO" id="GO:0008448">
    <property type="term" value="F:N-acetylglucosamine-6-phosphate deacetylase activity"/>
    <property type="evidence" value="ECO:0007669"/>
    <property type="project" value="TreeGrafter"/>
</dbReference>
<dbReference type="Gene3D" id="3.20.20.140">
    <property type="entry name" value="Metal-dependent hydrolases"/>
    <property type="match status" value="1"/>
</dbReference>
<dbReference type="InterPro" id="IPR013108">
    <property type="entry name" value="Amidohydro_3"/>
</dbReference>
<comment type="caution">
    <text evidence="4">The sequence shown here is derived from an EMBL/GenBank/DDBJ whole genome shotgun (WGS) entry which is preliminary data.</text>
</comment>
<sequence length="537" mass="57139">MARPVLLRGGLLIDGSGRPGARRDLAFNGRQIVAPDRIDEGDAEVIDVGGLAVSPGFIDVHTHSDAITLQEGGQTGELSLAAARQGVTLEIAGNCGYSMFPGPTREELRPQLDELGSAIFGEPCRGHDTLTEYAASQRVVGRVNHLATLVGHSTLRTAVSGFAQRTLRDDELDRMLALLDAALAGGAVGWSSGLIYPPGSYAPRDELIAMARVSTRHGVPYVTHMRDEMRGVVDALGEALEIAGASGSPLHVSHHKTAGKYAAGKSRATLEMMDEARARGLDVTCDVYPYTAGSTNLHAMLPPWTAEGGLGALLERITDPLIREQIRHDIEAGTPGWENTVGNGGWHLIDVASAPHRPETLGKSIAELAAATRQDPLDFALDLLLAEDGLVTIISRTVEEVDMRRILAHPGTMIGSDGVPRDGKPHPRWAGTFARVLGNYVREEGVLELEEAVRRMTALPARRFGLAGRGSLDIGGIADLVVFDPERIADRATFADPLLPPVGVERVFVSGQQVFCGGHVSAARPGEVVARGSDEEV</sequence>
<dbReference type="Gene3D" id="2.30.40.10">
    <property type="entry name" value="Urease, subunit C, domain 1"/>
    <property type="match status" value="1"/>
</dbReference>
<dbReference type="SUPFAM" id="SSF51338">
    <property type="entry name" value="Composite domain of metallo-dependent hydrolases"/>
    <property type="match status" value="1"/>
</dbReference>
<dbReference type="GO" id="GO:0006046">
    <property type="term" value="P:N-acetylglucosamine catabolic process"/>
    <property type="evidence" value="ECO:0007669"/>
    <property type="project" value="TreeGrafter"/>
</dbReference>
<dbReference type="PANTHER" id="PTHR11113:SF14">
    <property type="entry name" value="N-ACETYLGLUCOSAMINE-6-PHOSPHATE DEACETYLASE"/>
    <property type="match status" value="1"/>
</dbReference>